<keyword evidence="6" id="KW-0175">Coiled coil</keyword>
<evidence type="ECO:0000313" key="12">
    <source>
        <dbReference type="Proteomes" id="UP000285301"/>
    </source>
</evidence>
<evidence type="ECO:0000259" key="9">
    <source>
        <dbReference type="Pfam" id="PF11732"/>
    </source>
</evidence>
<name>A0A3S3PR64_9ACAR</name>
<dbReference type="Pfam" id="PF16134">
    <property type="entry name" value="THOC2_N"/>
    <property type="match status" value="2"/>
</dbReference>
<dbReference type="GO" id="GO:0003729">
    <property type="term" value="F:mRNA binding"/>
    <property type="evidence" value="ECO:0007669"/>
    <property type="project" value="TreeGrafter"/>
</dbReference>
<evidence type="ECO:0000256" key="3">
    <source>
        <dbReference type="ARBA" id="ARBA00019596"/>
    </source>
</evidence>
<dbReference type="Pfam" id="PF11262">
    <property type="entry name" value="Tho2"/>
    <property type="match status" value="1"/>
</dbReference>
<dbReference type="STRING" id="1965070.A0A3S3PR64"/>
<feature type="compositionally biased region" description="Basic and acidic residues" evidence="7">
    <location>
        <begin position="1258"/>
        <end position="1276"/>
    </location>
</feature>
<dbReference type="GO" id="GO:0006397">
    <property type="term" value="P:mRNA processing"/>
    <property type="evidence" value="ECO:0007669"/>
    <property type="project" value="InterPro"/>
</dbReference>
<feature type="compositionally biased region" description="Basic and acidic residues" evidence="7">
    <location>
        <begin position="1192"/>
        <end position="1237"/>
    </location>
</feature>
<feature type="compositionally biased region" description="Basic and acidic residues" evidence="7">
    <location>
        <begin position="1283"/>
        <end position="1326"/>
    </location>
</feature>
<feature type="domain" description="THO complex subunit 2 N-terminal" evidence="10">
    <location>
        <begin position="4"/>
        <end position="388"/>
    </location>
</feature>
<reference evidence="11 12" key="1">
    <citation type="journal article" date="2018" name="Gigascience">
        <title>Genomes of trombidid mites reveal novel predicted allergens and laterally-transferred genes associated with secondary metabolism.</title>
        <authorList>
            <person name="Dong X."/>
            <person name="Chaisiri K."/>
            <person name="Xia D."/>
            <person name="Armstrong S.D."/>
            <person name="Fang Y."/>
            <person name="Donnelly M.J."/>
            <person name="Kadowaki T."/>
            <person name="McGarry J.W."/>
            <person name="Darby A.C."/>
            <person name="Makepeace B.L."/>
        </authorList>
    </citation>
    <scope>NUCLEOTIDE SEQUENCE [LARGE SCALE GENOMIC DNA]</scope>
    <source>
        <strain evidence="11">UoL-WK</strain>
    </source>
</reference>
<dbReference type="InterPro" id="IPR021418">
    <property type="entry name" value="THO_THOC2_C"/>
</dbReference>
<evidence type="ECO:0000259" key="10">
    <source>
        <dbReference type="Pfam" id="PF16134"/>
    </source>
</evidence>
<dbReference type="OrthoDB" id="29024at2759"/>
<dbReference type="EMBL" id="NCKU01000597">
    <property type="protein sequence ID" value="RWS14898.1"/>
    <property type="molecule type" value="Genomic_DNA"/>
</dbReference>
<feature type="compositionally biased region" description="Polar residues" evidence="7">
    <location>
        <begin position="1241"/>
        <end position="1254"/>
    </location>
</feature>
<evidence type="ECO:0000256" key="1">
    <source>
        <dbReference type="ARBA" id="ARBA00004123"/>
    </source>
</evidence>
<evidence type="ECO:0000256" key="6">
    <source>
        <dbReference type="SAM" id="Coils"/>
    </source>
</evidence>
<evidence type="ECO:0000256" key="7">
    <source>
        <dbReference type="SAM" id="MobiDB-lite"/>
    </source>
</evidence>
<feature type="compositionally biased region" description="Polar residues" evidence="7">
    <location>
        <begin position="1178"/>
        <end position="1191"/>
    </location>
</feature>
<protein>
    <recommendedName>
        <fullName evidence="3">THO complex subunit 2</fullName>
    </recommendedName>
</protein>
<gene>
    <name evidence="11" type="ORF">B4U79_08998</name>
</gene>
<accession>A0A3S3PR64</accession>
<feature type="domain" description="THO complex subunitTHOC2 N-terminal" evidence="9">
    <location>
        <begin position="541"/>
        <end position="616"/>
    </location>
</feature>
<keyword evidence="12" id="KW-1185">Reference proteome</keyword>
<dbReference type="InterPro" id="IPR032302">
    <property type="entry name" value="THOC2_N"/>
</dbReference>
<comment type="similarity">
    <text evidence="2">Belongs to the THOC2 family.</text>
</comment>
<feature type="domain" description="THO complex subunit 2 N-terminal" evidence="10">
    <location>
        <begin position="404"/>
        <end position="539"/>
    </location>
</feature>
<feature type="domain" description="THO complex subunitTHOC2 C-terminal" evidence="8">
    <location>
        <begin position="843"/>
        <end position="1137"/>
    </location>
</feature>
<evidence type="ECO:0000256" key="4">
    <source>
        <dbReference type="ARBA" id="ARBA00023242"/>
    </source>
</evidence>
<feature type="non-terminal residue" evidence="11">
    <location>
        <position position="1"/>
    </location>
</feature>
<dbReference type="Proteomes" id="UP000285301">
    <property type="component" value="Unassembled WGS sequence"/>
</dbReference>
<dbReference type="GO" id="GO:0000445">
    <property type="term" value="C:THO complex part of transcription export complex"/>
    <property type="evidence" value="ECO:0007669"/>
    <property type="project" value="TreeGrafter"/>
</dbReference>
<dbReference type="InterPro" id="IPR021726">
    <property type="entry name" value="THO_THOC2_N"/>
</dbReference>
<dbReference type="Pfam" id="PF11732">
    <property type="entry name" value="Thoc2"/>
    <property type="match status" value="1"/>
</dbReference>
<comment type="subcellular location">
    <subcellularLocation>
        <location evidence="1">Nucleus</location>
    </subcellularLocation>
</comment>
<dbReference type="PANTHER" id="PTHR21597">
    <property type="entry name" value="THO2 PROTEIN"/>
    <property type="match status" value="1"/>
</dbReference>
<keyword evidence="4" id="KW-0539">Nucleus</keyword>
<dbReference type="InterPro" id="IPR040007">
    <property type="entry name" value="Tho2"/>
</dbReference>
<feature type="coiled-coil region" evidence="6">
    <location>
        <begin position="866"/>
        <end position="929"/>
    </location>
</feature>
<proteinExistence type="inferred from homology"/>
<evidence type="ECO:0000259" key="8">
    <source>
        <dbReference type="Pfam" id="PF11262"/>
    </source>
</evidence>
<evidence type="ECO:0000256" key="2">
    <source>
        <dbReference type="ARBA" id="ARBA00007857"/>
    </source>
</evidence>
<comment type="caution">
    <text evidence="11">The sequence shown here is derived from an EMBL/GenBank/DDBJ whole genome shotgun (WGS) entry which is preliminary data.</text>
</comment>
<dbReference type="GO" id="GO:0006406">
    <property type="term" value="P:mRNA export from nucleus"/>
    <property type="evidence" value="ECO:0007669"/>
    <property type="project" value="InterPro"/>
</dbReference>
<evidence type="ECO:0000313" key="11">
    <source>
        <dbReference type="EMBL" id="RWS14898.1"/>
    </source>
</evidence>
<organism evidence="11 12">
    <name type="scientific">Dinothrombium tinctorium</name>
    <dbReference type="NCBI Taxonomy" id="1965070"/>
    <lineage>
        <taxon>Eukaryota</taxon>
        <taxon>Metazoa</taxon>
        <taxon>Ecdysozoa</taxon>
        <taxon>Arthropoda</taxon>
        <taxon>Chelicerata</taxon>
        <taxon>Arachnida</taxon>
        <taxon>Acari</taxon>
        <taxon>Acariformes</taxon>
        <taxon>Trombidiformes</taxon>
        <taxon>Prostigmata</taxon>
        <taxon>Anystina</taxon>
        <taxon>Parasitengona</taxon>
        <taxon>Trombidioidea</taxon>
        <taxon>Trombidiidae</taxon>
        <taxon>Dinothrombium</taxon>
    </lineage>
</organism>
<sequence length="1340" mass="154475">VKQCRDANEAKLKTIIYEGCQQVINGALRPESLVSALSEVITIHEEMPNILADVLLLCERPIVGILQSVAIISLISDIETQVAENKEQREQYLWLLQACSNKVISEALLKERLDYDTTGEAKIVSNKKSAQTKFIKLKTRLFYKQQKFNLFREESEGYAKLITELCQDGNIDCNYMIQVIRSLIGCFNLDPNRVLDVILECFENRPHLHKFYIPLIERFLNNSSTLSQILAFKFGFYQNDLNVQTPESLYNLAALLLRNELVQLDDLYNFLSPSDASIFEYHKNELLEAKAFAKKATLLPLNEEKINEEDKANDPEKHNIIENNQKLGLCFACLSVGDWKTAKEIIKKLPDYFAVANKKIAKQICNLIHFTIDKFYKEKSGLPSAIMSKIKPIESHSLLNGWSIKQAETVQDLKLIVFPMILVLGPFLYQDTLLVAKIIRVGKYLITSPNTDQIKYDLLTILDESILPSMSLINSNCGLSEELWQFMKNFSYGNRYRLYSNWKAEPQIALMIRTRSITMKRIKYIMKRLSKENVKLSGRQIGKLSHSNPSFLFEYILSQIQSYDNLIGPVVDSLKYLTPISYDVLAFCVIEALSDPSKDRTKHDGATISAWLLSLSNFCGSVVKKYPVELPGLLQFVANQLKAEKSLDLLILKEIVQKMAGIETTEEMTNEQLAAMAGGELLRAEGGYFNQVRNTRKSSVRLKDALLESNLAMPLCILMAQQRNCILYCEQEHSHLKLVGKLYDQCQETLVQYGSFLSSSLSIDDYIGRLPPLSKLITEYNLNADVAFFLVRPMIVHHINMKFEELKKGERPSKFNQMYIEAWEHVTKPMVESIVPAFSSKFWDDLSPRFFVTFWTLSMFDLEVPKSSYDREVDRLKNQITQTEENKEMVQSKKKKEVERCRLLQERLLEEQLRQDEHVRRVKQRLEKEKEQWFQSKVAKMEMTTQFLQHCLFPRCIFTATDALYCAKFVHLLHTIKTPNFSTLICYDRIFGDISYTMCSCTVNEANHYGRFLCALLETVMKWHKDKAVFEKECAKYPGFVTKFCDKDPVHVDYENYRHVCHKWHYRLTKAFILCLDSTDYIQIRNSLIVLTKVLPFFPVMISFAQAIERRVEAIRVAEKEKRPDLYALATGYSGQLKVKKSSFVPESEFHLKDKKINQTNAVKTEPNYIKKEPGKNETLTGTSINKTSPPNKEKRESSKTKSNAEAETTATEKKKDSKTNDSTRVKREEKAVKSERINTVMVNNKTESKSVVSSPRKPTEYRGRSAEPVSEVEREHKRRKVENKDLSDEQAVDTKRRKDDDTSKLKKISGEERDSTRKPTSDVKRNASSSSRRNKTEDK</sequence>
<dbReference type="PANTHER" id="PTHR21597:SF0">
    <property type="entry name" value="THO COMPLEX SUBUNIT 2"/>
    <property type="match status" value="1"/>
</dbReference>
<comment type="subunit">
    <text evidence="5">Component of the THO subcomplex, which is composed of THOC1, THOC2, THOC3, THOC5, THOC6 and THOC7. The THO subcomplex interacts with DDX39B to form the THO-DDX39B complex which multimerizes into a 28-subunit tetrameric assembly. Component of the transcription/export (TREX) complex at least composed of ALYREF/THOC4, DDX39B, SARNP/CIP29, CHTOP and the THO subcomplex; in the complex interacts with THOC1, THOC3, THOC5, THOC7 and DDX39B. TREX seems to have a dynamic structure involving ATP-dependent remodeling. Interacts with POLDIP3 and ZC3H11A.</text>
</comment>
<feature type="region of interest" description="Disordered" evidence="7">
    <location>
        <begin position="1156"/>
        <end position="1340"/>
    </location>
</feature>
<evidence type="ECO:0000256" key="5">
    <source>
        <dbReference type="ARBA" id="ARBA00047033"/>
    </source>
</evidence>